<comment type="caution">
    <text evidence="3">The sequence shown here is derived from an EMBL/GenBank/DDBJ whole genome shotgun (WGS) entry which is preliminary data.</text>
</comment>
<reference evidence="3 4" key="1">
    <citation type="journal article" date="2019" name="Int. J. Syst. Evol. Microbiol.">
        <title>The Global Catalogue of Microorganisms (GCM) 10K type strain sequencing project: providing services to taxonomists for standard genome sequencing and annotation.</title>
        <authorList>
            <consortium name="The Broad Institute Genomics Platform"/>
            <consortium name="The Broad Institute Genome Sequencing Center for Infectious Disease"/>
            <person name="Wu L."/>
            <person name="Ma J."/>
        </authorList>
    </citation>
    <scope>NUCLEOTIDE SEQUENCE [LARGE SCALE GENOMIC DNA]</scope>
    <source>
        <strain evidence="3 4">JCM 13476</strain>
    </source>
</reference>
<evidence type="ECO:0000259" key="2">
    <source>
        <dbReference type="Pfam" id="PF00156"/>
    </source>
</evidence>
<dbReference type="CDD" id="cd06223">
    <property type="entry name" value="PRTases_typeI"/>
    <property type="match status" value="1"/>
</dbReference>
<evidence type="ECO:0000313" key="3">
    <source>
        <dbReference type="EMBL" id="GAA0382554.1"/>
    </source>
</evidence>
<organism evidence="3 4">
    <name type="scientific">Brevundimonas terrae</name>
    <dbReference type="NCBI Taxonomy" id="363631"/>
    <lineage>
        <taxon>Bacteria</taxon>
        <taxon>Pseudomonadati</taxon>
        <taxon>Pseudomonadota</taxon>
        <taxon>Alphaproteobacteria</taxon>
        <taxon>Caulobacterales</taxon>
        <taxon>Caulobacteraceae</taxon>
        <taxon>Brevundimonas</taxon>
    </lineage>
</organism>
<dbReference type="Pfam" id="PF00156">
    <property type="entry name" value="Pribosyltran"/>
    <property type="match status" value="1"/>
</dbReference>
<protein>
    <submittedName>
        <fullName evidence="3">ComF family protein</fullName>
    </submittedName>
</protein>
<dbReference type="Proteomes" id="UP001500791">
    <property type="component" value="Unassembled WGS sequence"/>
</dbReference>
<dbReference type="PANTHER" id="PTHR47505">
    <property type="entry name" value="DNA UTILIZATION PROTEIN YHGH"/>
    <property type="match status" value="1"/>
</dbReference>
<dbReference type="InterPro" id="IPR051910">
    <property type="entry name" value="ComF/GntX_DNA_util-trans"/>
</dbReference>
<dbReference type="InterPro" id="IPR000836">
    <property type="entry name" value="PRTase_dom"/>
</dbReference>
<dbReference type="RefSeq" id="WP_167175145.1">
    <property type="nucleotide sequence ID" value="NZ_BAAAEJ010000003.1"/>
</dbReference>
<keyword evidence="4" id="KW-1185">Reference proteome</keyword>
<comment type="similarity">
    <text evidence="1">Belongs to the ComF/GntX family.</text>
</comment>
<gene>
    <name evidence="3" type="ORF">GCM10009093_06900</name>
</gene>
<evidence type="ECO:0000256" key="1">
    <source>
        <dbReference type="ARBA" id="ARBA00008007"/>
    </source>
</evidence>
<sequence>MTGLDGRLRSGIKAPWAIRLRDYGRALVDIVLPPASLDGFEGSLGGLSVSAFNRIIFLEDPVCDGCGQAFEYELASGGGRCIPCQTTPHLFSRARAACIYDEHSRGLILGLKHGDQQAHAKLFARWLSRAADPLILDCDAVVPVPLHPSRLLQRRFNQSAEIARPLAALRGLTYLPDSLKRIRATQSQGGKSLGGRKTNVRGAFRVTASGAKKIVGRRILLVDDVLTTGATANACTKALLDAGAASVDLAVIAGVHGAREMPK</sequence>
<dbReference type="InterPro" id="IPR029057">
    <property type="entry name" value="PRTase-like"/>
</dbReference>
<dbReference type="EMBL" id="BAAAEJ010000003">
    <property type="protein sequence ID" value="GAA0382554.1"/>
    <property type="molecule type" value="Genomic_DNA"/>
</dbReference>
<dbReference type="SUPFAM" id="SSF53271">
    <property type="entry name" value="PRTase-like"/>
    <property type="match status" value="1"/>
</dbReference>
<feature type="domain" description="Phosphoribosyltransferase" evidence="2">
    <location>
        <begin position="203"/>
        <end position="261"/>
    </location>
</feature>
<dbReference type="PANTHER" id="PTHR47505:SF1">
    <property type="entry name" value="DNA UTILIZATION PROTEIN YHGH"/>
    <property type="match status" value="1"/>
</dbReference>
<accession>A0ABN0Y431</accession>
<proteinExistence type="inferred from homology"/>
<name>A0ABN0Y431_9CAUL</name>
<dbReference type="Gene3D" id="3.40.50.2020">
    <property type="match status" value="1"/>
</dbReference>
<evidence type="ECO:0000313" key="4">
    <source>
        <dbReference type="Proteomes" id="UP001500791"/>
    </source>
</evidence>